<protein>
    <submittedName>
        <fullName evidence="1">Nucleoside 2-deoxyribosyltransferase</fullName>
    </submittedName>
</protein>
<keyword evidence="2" id="KW-1185">Reference proteome</keyword>
<dbReference type="PANTHER" id="PTHR15364:SF0">
    <property type="entry name" value="2'-DEOXYNUCLEOSIDE 5'-PHOSPHATE N-HYDROLASE 1"/>
    <property type="match status" value="1"/>
</dbReference>
<proteinExistence type="predicted"/>
<dbReference type="AlphaFoldDB" id="A0A562ZLM5"/>
<evidence type="ECO:0000313" key="2">
    <source>
        <dbReference type="Proteomes" id="UP000318199"/>
    </source>
</evidence>
<comment type="caution">
    <text evidence="1">The sequence shown here is derived from an EMBL/GenBank/DDBJ whole genome shotgun (WGS) entry which is preliminary data.</text>
</comment>
<dbReference type="SUPFAM" id="SSF52309">
    <property type="entry name" value="N-(deoxy)ribosyltransferase-like"/>
    <property type="match status" value="1"/>
</dbReference>
<dbReference type="Gene3D" id="3.40.50.450">
    <property type="match status" value="1"/>
</dbReference>
<name>A0A562ZLM5_9BURK</name>
<dbReference type="OrthoDB" id="9795789at2"/>
<gene>
    <name evidence="1" type="ORF">FN976_19485</name>
</gene>
<dbReference type="EMBL" id="VOBQ01000015">
    <property type="protein sequence ID" value="TWO69470.1"/>
    <property type="molecule type" value="Genomic_DNA"/>
</dbReference>
<reference evidence="1 2" key="1">
    <citation type="submission" date="2019-07" db="EMBL/GenBank/DDBJ databases">
        <title>Caenimonas sedimenti sp. nov., isolated from activated sludge.</title>
        <authorList>
            <person name="Xu J."/>
        </authorList>
    </citation>
    <scope>NUCLEOTIDE SEQUENCE [LARGE SCALE GENOMIC DNA]</scope>
    <source>
        <strain evidence="1 2">HX-9-20</strain>
    </source>
</reference>
<accession>A0A562ZLM5</accession>
<dbReference type="PANTHER" id="PTHR15364">
    <property type="entry name" value="2'-DEOXYNUCLEOSIDE 5'-PHOSPHATE N-HYDROLASE 1"/>
    <property type="match status" value="1"/>
</dbReference>
<dbReference type="Proteomes" id="UP000318199">
    <property type="component" value="Unassembled WGS sequence"/>
</dbReference>
<dbReference type="GO" id="GO:0009159">
    <property type="term" value="P:deoxyribonucleoside monophosphate catabolic process"/>
    <property type="evidence" value="ECO:0007669"/>
    <property type="project" value="TreeGrafter"/>
</dbReference>
<dbReference type="GO" id="GO:0070694">
    <property type="term" value="F:5-hydroxymethyl-dUMP N-hydrolase activity"/>
    <property type="evidence" value="ECO:0007669"/>
    <property type="project" value="TreeGrafter"/>
</dbReference>
<evidence type="ECO:0000313" key="1">
    <source>
        <dbReference type="EMBL" id="TWO69470.1"/>
    </source>
</evidence>
<sequence>MPIHRLYLAGPDVFRPDPLEHGRRLTALCAAHGFEGIFPYTAQLPAHLQAPREQAEHIYRINIAHIEACDAVLANLDFFRGPEPDSGTCFEVGYAVARGKPVVGYVAEAGSFAQRIRQRYPHAVAPGGTVDTSGWSLEEFGLPLNLMLAVPARIAVGGLEAALAMLRQEYGRVL</sequence>
<dbReference type="InterPro" id="IPR051239">
    <property type="entry name" value="2'-dNMP_N-hydrolase"/>
</dbReference>
<dbReference type="Pfam" id="PF05014">
    <property type="entry name" value="Nuc_deoxyrib_tr"/>
    <property type="match status" value="1"/>
</dbReference>
<dbReference type="GO" id="GO:0016740">
    <property type="term" value="F:transferase activity"/>
    <property type="evidence" value="ECO:0007669"/>
    <property type="project" value="UniProtKB-KW"/>
</dbReference>
<keyword evidence="1" id="KW-0808">Transferase</keyword>
<dbReference type="InterPro" id="IPR007710">
    <property type="entry name" value="Nucleoside_deoxyribTrfase"/>
</dbReference>
<organism evidence="1 2">
    <name type="scientific">Caenimonas sedimenti</name>
    <dbReference type="NCBI Taxonomy" id="2596921"/>
    <lineage>
        <taxon>Bacteria</taxon>
        <taxon>Pseudomonadati</taxon>
        <taxon>Pseudomonadota</taxon>
        <taxon>Betaproteobacteria</taxon>
        <taxon>Burkholderiales</taxon>
        <taxon>Comamonadaceae</taxon>
        <taxon>Caenimonas</taxon>
    </lineage>
</organism>